<evidence type="ECO:0000256" key="3">
    <source>
        <dbReference type="ARBA" id="ARBA00022692"/>
    </source>
</evidence>
<evidence type="ECO:0000256" key="2">
    <source>
        <dbReference type="ARBA" id="ARBA00007168"/>
    </source>
</evidence>
<dbReference type="GO" id="GO:0022857">
    <property type="term" value="F:transmembrane transporter activity"/>
    <property type="evidence" value="ECO:0007669"/>
    <property type="project" value="UniProtKB-UniRule"/>
</dbReference>
<evidence type="ECO:0000256" key="1">
    <source>
        <dbReference type="ARBA" id="ARBA00004141"/>
    </source>
</evidence>
<feature type="transmembrane region" description="Helical" evidence="6">
    <location>
        <begin position="316"/>
        <end position="344"/>
    </location>
</feature>
<evidence type="ECO:0000313" key="8">
    <source>
        <dbReference type="Proteomes" id="UP000192223"/>
    </source>
</evidence>
<feature type="transmembrane region" description="Helical" evidence="6">
    <location>
        <begin position="272"/>
        <end position="295"/>
    </location>
</feature>
<feature type="signal peptide" evidence="7">
    <location>
        <begin position="1"/>
        <end position="21"/>
    </location>
</feature>
<reference evidence="9" key="1">
    <citation type="submission" date="2025-08" db="UniProtKB">
        <authorList>
            <consortium name="RefSeq"/>
        </authorList>
    </citation>
    <scope>IDENTIFICATION</scope>
    <source>
        <tissue evidence="9">Entire body</tissue>
    </source>
</reference>
<feature type="transmembrane region" description="Helical" evidence="6">
    <location>
        <begin position="422"/>
        <end position="444"/>
    </location>
</feature>
<keyword evidence="7" id="KW-0732">Signal</keyword>
<feature type="transmembrane region" description="Helical" evidence="6">
    <location>
        <begin position="374"/>
        <end position="401"/>
    </location>
</feature>
<dbReference type="InterPro" id="IPR007603">
    <property type="entry name" value="Choline_transptr-like"/>
</dbReference>
<accession>A0A7F5QXL3</accession>
<keyword evidence="3 6" id="KW-0812">Transmembrane</keyword>
<feature type="transmembrane region" description="Helical" evidence="6">
    <location>
        <begin position="199"/>
        <end position="217"/>
    </location>
</feature>
<feature type="transmembrane region" description="Helical" evidence="6">
    <location>
        <begin position="522"/>
        <end position="540"/>
    </location>
</feature>
<dbReference type="Proteomes" id="UP000192223">
    <property type="component" value="Unplaced"/>
</dbReference>
<evidence type="ECO:0000256" key="5">
    <source>
        <dbReference type="ARBA" id="ARBA00023136"/>
    </source>
</evidence>
<evidence type="ECO:0000256" key="7">
    <source>
        <dbReference type="SAM" id="SignalP"/>
    </source>
</evidence>
<dbReference type="PANTHER" id="PTHR12385:SF96">
    <property type="entry name" value="CHOLINE TRANSPORTER-LIKE PROTEIN"/>
    <property type="match status" value="1"/>
</dbReference>
<feature type="transmembrane region" description="Helical" evidence="6">
    <location>
        <begin position="55"/>
        <end position="79"/>
    </location>
</feature>
<evidence type="ECO:0000256" key="4">
    <source>
        <dbReference type="ARBA" id="ARBA00022989"/>
    </source>
</evidence>
<gene>
    <name evidence="9" type="primary">LOC108736652</name>
</gene>
<dbReference type="AlphaFoldDB" id="A0A7F5QXL3"/>
<keyword evidence="8" id="KW-1185">Reference proteome</keyword>
<keyword evidence="4 6" id="KW-1133">Transmembrane helix</keyword>
<sequence length="639" mass="72252">MKCKILPINLICLFRCNMGSAADKIQPQEVNSISSLANVTSSLDYKNQRRKTTDVCFFVVHSLFLVLLAGFIVYCANYADINRILRGYDSCGYICGKINKESSRDPKLHCNADNSHLPLLLVYNPTYGHIPGLSYDVSVPSRKCVKSCDHYQNFRQILNRCLPVKISSADTKIKKFTDINLKDFAREVTEDFRLCWRETLYLCLIALGFSIVIVILLRYLAGIVVWLVLVIVALGSIAGTAYIWIIWKNSKEETDNNIDTSILAQLDIHKTVGYLTFAIIATIITVCILLVILVMRKRIDLVIQLFKESGKALGAMPLLLFEPLLTFIVISGAIAAFVYCVLLIESAGHLTFIRESYYNYEKDVAMLIARWINIFAFLWTIQFIIGCQQMVIAGAVAAWYFTRNKKRLGSPVFYSFYNLTRYHIGSVCFGSFVIALVQLLRIILSLVQRFVKKYNNSCANCVLKCCQCCLYIFEKIIKYISRNAYIEIAIRGYPFCKAGQVAFKILTSNALRVAAINAVGDFVLFLGKVIVVMATVVLGIQFLQNKEGVQHIWAILTVCGVFAFFVSHCFLTVYEMAIDTIFICFCEDCEQNDGLSRPYYMSRDLMHFVENSKKALRALSSEREAAHSQSPKLVTTSNT</sequence>
<dbReference type="RefSeq" id="XP_025829941.1">
    <property type="nucleotide sequence ID" value="XM_025974156.1"/>
</dbReference>
<dbReference type="GO" id="GO:0005886">
    <property type="term" value="C:plasma membrane"/>
    <property type="evidence" value="ECO:0007669"/>
    <property type="project" value="UniProtKB-SubCell"/>
</dbReference>
<dbReference type="KEGG" id="apln:108736652"/>
<comment type="subcellular location">
    <subcellularLocation>
        <location evidence="6">Cell membrane</location>
        <topology evidence="6">Multi-pass membrane protein</topology>
    </subcellularLocation>
    <subcellularLocation>
        <location evidence="1">Membrane</location>
        <topology evidence="1">Multi-pass membrane protein</topology>
    </subcellularLocation>
</comment>
<comment type="function">
    <text evidence="6">Choline transporter.</text>
</comment>
<name>A0A7F5QXL3_AGRPL</name>
<feature type="transmembrane region" description="Helical" evidence="6">
    <location>
        <begin position="224"/>
        <end position="247"/>
    </location>
</feature>
<dbReference type="PANTHER" id="PTHR12385">
    <property type="entry name" value="CHOLINE TRANSPORTER-LIKE (SLC FAMILY 44)"/>
    <property type="match status" value="1"/>
</dbReference>
<evidence type="ECO:0000256" key="6">
    <source>
        <dbReference type="RuleBase" id="RU368066"/>
    </source>
</evidence>
<feature type="chain" id="PRO_5028869997" description="Choline transporter-like protein" evidence="7">
    <location>
        <begin position="22"/>
        <end position="639"/>
    </location>
</feature>
<comment type="similarity">
    <text evidence="2 6">Belongs to the CTL (choline transporter-like) family.</text>
</comment>
<organism evidence="8 9">
    <name type="scientific">Agrilus planipennis</name>
    <name type="common">Emerald ash borer</name>
    <name type="synonym">Agrilus marcopoli</name>
    <dbReference type="NCBI Taxonomy" id="224129"/>
    <lineage>
        <taxon>Eukaryota</taxon>
        <taxon>Metazoa</taxon>
        <taxon>Ecdysozoa</taxon>
        <taxon>Arthropoda</taxon>
        <taxon>Hexapoda</taxon>
        <taxon>Insecta</taxon>
        <taxon>Pterygota</taxon>
        <taxon>Neoptera</taxon>
        <taxon>Endopterygota</taxon>
        <taxon>Coleoptera</taxon>
        <taxon>Polyphaga</taxon>
        <taxon>Elateriformia</taxon>
        <taxon>Buprestoidea</taxon>
        <taxon>Buprestidae</taxon>
        <taxon>Agrilinae</taxon>
        <taxon>Agrilus</taxon>
    </lineage>
</organism>
<protein>
    <recommendedName>
        <fullName evidence="6">Choline transporter-like protein</fullName>
    </recommendedName>
</protein>
<evidence type="ECO:0000313" key="9">
    <source>
        <dbReference type="RefSeq" id="XP_025829941.1"/>
    </source>
</evidence>
<dbReference type="GeneID" id="108736652"/>
<feature type="transmembrane region" description="Helical" evidence="6">
    <location>
        <begin position="552"/>
        <end position="574"/>
    </location>
</feature>
<keyword evidence="5 6" id="KW-0472">Membrane</keyword>
<proteinExistence type="inferred from homology"/>
<dbReference type="InParanoid" id="A0A7F5QXL3"/>
<dbReference type="Pfam" id="PF04515">
    <property type="entry name" value="Choline_transpo"/>
    <property type="match status" value="1"/>
</dbReference>
<dbReference type="OrthoDB" id="420519at2759"/>